<keyword evidence="6" id="KW-1185">Reference proteome</keyword>
<dbReference type="InterPro" id="IPR013868">
    <property type="entry name" value="Cut8/Sts1_fam"/>
</dbReference>
<dbReference type="GO" id="GO:0031965">
    <property type="term" value="C:nuclear membrane"/>
    <property type="evidence" value="ECO:0007669"/>
    <property type="project" value="TreeGrafter"/>
</dbReference>
<comment type="caution">
    <text evidence="5">The sequence shown here is derived from an EMBL/GenBank/DDBJ whole genome shotgun (WGS) entry which is preliminary data.</text>
</comment>
<dbReference type="InterPro" id="IPR038422">
    <property type="entry name" value="Cut8/Sts1_sf"/>
</dbReference>
<feature type="region of interest" description="Disordered" evidence="4">
    <location>
        <begin position="39"/>
        <end position="119"/>
    </location>
</feature>
<feature type="region of interest" description="Disordered" evidence="4">
    <location>
        <begin position="284"/>
        <end position="304"/>
    </location>
</feature>
<comment type="similarity">
    <text evidence="1 3">Belongs to the cut8/STS1 family.</text>
</comment>
<organism evidence="5 6">
    <name type="scientific">Multifurca ochricompacta</name>
    <dbReference type="NCBI Taxonomy" id="376703"/>
    <lineage>
        <taxon>Eukaryota</taxon>
        <taxon>Fungi</taxon>
        <taxon>Dikarya</taxon>
        <taxon>Basidiomycota</taxon>
        <taxon>Agaricomycotina</taxon>
        <taxon>Agaricomycetes</taxon>
        <taxon>Russulales</taxon>
        <taxon>Russulaceae</taxon>
        <taxon>Multifurca</taxon>
    </lineage>
</organism>
<feature type="compositionally biased region" description="Basic and acidic residues" evidence="4">
    <location>
        <begin position="87"/>
        <end position="99"/>
    </location>
</feature>
<evidence type="ECO:0000256" key="4">
    <source>
        <dbReference type="SAM" id="MobiDB-lite"/>
    </source>
</evidence>
<evidence type="ECO:0000256" key="3">
    <source>
        <dbReference type="RuleBase" id="RU368013"/>
    </source>
</evidence>
<evidence type="ECO:0000256" key="1">
    <source>
        <dbReference type="ARBA" id="ARBA00006199"/>
    </source>
</evidence>
<dbReference type="Proteomes" id="UP001203297">
    <property type="component" value="Unassembled WGS sequence"/>
</dbReference>
<keyword evidence="3" id="KW-0813">Transport</keyword>
<sequence>MANVVQPHPQMDLHSISLGHPPQISLGLPLSMSSSLVGWSPPAHASALQHSSSTTNPPPLRALKRRFEQDEEQAELSSGQNPGARDITMERSPTPERPKRAAPKRARNSSPILQEHREGRGLKYSHHLAVENQEVDVGVLLASLPTQSLLPLLNSLVQSQPALKPVILSLIPRPSLDTALQALTQSAKRLRDAYPYSNHPPSQISLTSALGFGFGSSPLSKPTSYAASSLGFGSHVPQQTFGINSYNFSDTTSRMREEYVVSRLRPHVNDFVASFQSYLPYFSQKTSPQPSGTPQPTRRDRSPPTETFLFLQSLTSHILGQPSLTQATLVPLILSRLLDEWKAWVEHVDDVVNRQAGMFGEETVRGWERVLDEFADIKGNGLEALREIRDSWIAKVGWLVGRVGQTMMED</sequence>
<dbReference type="Gene3D" id="1.20.58.1590">
    <property type="entry name" value="Tethering factor for nuclear proteasome Cut8/Sts1"/>
    <property type="match status" value="1"/>
</dbReference>
<protein>
    <recommendedName>
        <fullName evidence="3">Tethering factor for nuclear proteasome STS1</fullName>
    </recommendedName>
</protein>
<dbReference type="GO" id="GO:0015031">
    <property type="term" value="P:protein transport"/>
    <property type="evidence" value="ECO:0007669"/>
    <property type="project" value="UniProtKB-UniRule"/>
</dbReference>
<dbReference type="PANTHER" id="PTHR28032">
    <property type="entry name" value="FI02826P"/>
    <property type="match status" value="1"/>
</dbReference>
<accession>A0AAD4MDH7</accession>
<comment type="subunit">
    <text evidence="3">Binds the proteasome.</text>
</comment>
<dbReference type="EMBL" id="WTXG01000001">
    <property type="protein sequence ID" value="KAI0307884.1"/>
    <property type="molecule type" value="Genomic_DNA"/>
</dbReference>
<keyword evidence="3" id="KW-0963">Cytoplasm</keyword>
<evidence type="ECO:0000313" key="5">
    <source>
        <dbReference type="EMBL" id="KAI0307884.1"/>
    </source>
</evidence>
<comment type="function">
    <text evidence="3">Involved in ubiquitin-mediated protein degradation. Regulatory factor in the ubiquitin/proteasome pathway that controls the turnover of proteasome substrates. Targets proteasomes to the nucleus and facilitates the degradation of nuclear proteins.</text>
</comment>
<comment type="subcellular location">
    <subcellularLocation>
        <location evidence="3">Cytoplasm</location>
    </subcellularLocation>
    <subcellularLocation>
        <location evidence="3">Nucleus</location>
    </subcellularLocation>
</comment>
<dbReference type="GO" id="GO:0071630">
    <property type="term" value="P:nuclear protein quality control by the ubiquitin-proteasome system"/>
    <property type="evidence" value="ECO:0007669"/>
    <property type="project" value="UniProtKB-UniRule"/>
</dbReference>
<dbReference type="GO" id="GO:0005737">
    <property type="term" value="C:cytoplasm"/>
    <property type="evidence" value="ECO:0007669"/>
    <property type="project" value="UniProtKB-SubCell"/>
</dbReference>
<reference evidence="5" key="1">
    <citation type="journal article" date="2022" name="New Phytol.">
        <title>Evolutionary transition to the ectomycorrhizal habit in the genomes of a hyperdiverse lineage of mushroom-forming fungi.</title>
        <authorList>
            <person name="Looney B."/>
            <person name="Miyauchi S."/>
            <person name="Morin E."/>
            <person name="Drula E."/>
            <person name="Courty P.E."/>
            <person name="Kohler A."/>
            <person name="Kuo A."/>
            <person name="LaButti K."/>
            <person name="Pangilinan J."/>
            <person name="Lipzen A."/>
            <person name="Riley R."/>
            <person name="Andreopoulos W."/>
            <person name="He G."/>
            <person name="Johnson J."/>
            <person name="Nolan M."/>
            <person name="Tritt A."/>
            <person name="Barry K.W."/>
            <person name="Grigoriev I.V."/>
            <person name="Nagy L.G."/>
            <person name="Hibbett D."/>
            <person name="Henrissat B."/>
            <person name="Matheny P.B."/>
            <person name="Labbe J."/>
            <person name="Martin F.M."/>
        </authorList>
    </citation>
    <scope>NUCLEOTIDE SEQUENCE</scope>
    <source>
        <strain evidence="5">BPL690</strain>
    </source>
</reference>
<evidence type="ECO:0000313" key="6">
    <source>
        <dbReference type="Proteomes" id="UP001203297"/>
    </source>
</evidence>
<keyword evidence="3" id="KW-0653">Protein transport</keyword>
<feature type="compositionally biased region" description="Low complexity" evidence="4">
    <location>
        <begin position="284"/>
        <end position="296"/>
    </location>
</feature>
<dbReference type="Pfam" id="PF08559">
    <property type="entry name" value="Cut8"/>
    <property type="match status" value="1"/>
</dbReference>
<dbReference type="GO" id="GO:0070628">
    <property type="term" value="F:proteasome binding"/>
    <property type="evidence" value="ECO:0007669"/>
    <property type="project" value="TreeGrafter"/>
</dbReference>
<dbReference type="PANTHER" id="PTHR28032:SF1">
    <property type="entry name" value="FI02826P"/>
    <property type="match status" value="1"/>
</dbReference>
<dbReference type="GO" id="GO:0031144">
    <property type="term" value="P:proteasome localization"/>
    <property type="evidence" value="ECO:0007669"/>
    <property type="project" value="UniProtKB-UniRule"/>
</dbReference>
<evidence type="ECO:0000256" key="2">
    <source>
        <dbReference type="ARBA" id="ARBA00023242"/>
    </source>
</evidence>
<dbReference type="AlphaFoldDB" id="A0AAD4MDH7"/>
<gene>
    <name evidence="5" type="ORF">B0F90DRAFT_1678124</name>
</gene>
<proteinExistence type="inferred from homology"/>
<keyword evidence="2 3" id="KW-0539">Nucleus</keyword>
<name>A0AAD4MDH7_9AGAM</name>